<feature type="transmembrane region" description="Helical" evidence="7">
    <location>
        <begin position="59"/>
        <end position="76"/>
    </location>
</feature>
<dbReference type="EMBL" id="BMPI01000042">
    <property type="protein sequence ID" value="GGM59455.1"/>
    <property type="molecule type" value="Genomic_DNA"/>
</dbReference>
<evidence type="ECO:0000256" key="7">
    <source>
        <dbReference type="SAM" id="Phobius"/>
    </source>
</evidence>
<feature type="transmembrane region" description="Helical" evidence="7">
    <location>
        <begin position="106"/>
        <end position="126"/>
    </location>
</feature>
<evidence type="ECO:0000256" key="4">
    <source>
        <dbReference type="ARBA" id="ARBA00022692"/>
    </source>
</evidence>
<proteinExistence type="inferred from homology"/>
<dbReference type="GO" id="GO:0005886">
    <property type="term" value="C:plasma membrane"/>
    <property type="evidence" value="ECO:0007669"/>
    <property type="project" value="UniProtKB-SubCell"/>
</dbReference>
<reference evidence="9" key="1">
    <citation type="journal article" date="2014" name="Int. J. Syst. Evol. Microbiol.">
        <title>Complete genome sequence of Corynebacterium casei LMG S-19264T (=DSM 44701T), isolated from a smear-ripened cheese.</title>
        <authorList>
            <consortium name="US DOE Joint Genome Institute (JGI-PGF)"/>
            <person name="Walter F."/>
            <person name="Albersmeier A."/>
            <person name="Kalinowski J."/>
            <person name="Ruckert C."/>
        </authorList>
    </citation>
    <scope>NUCLEOTIDE SEQUENCE</scope>
    <source>
        <strain evidence="9">JCM 19831</strain>
    </source>
</reference>
<dbReference type="AlphaFoldDB" id="A0A917U7D9"/>
<evidence type="ECO:0000313" key="9">
    <source>
        <dbReference type="EMBL" id="GGM59455.1"/>
    </source>
</evidence>
<feature type="transmembrane region" description="Helical" evidence="7">
    <location>
        <begin position="83"/>
        <end position="100"/>
    </location>
</feature>
<sequence>MEWTVIPTFLLAILLGAVVGLERELGAQPAGLRTHMLVAGGASLFTIAGYEVGVDPTRIAAQVVTGIGFLGAGAILREGVNISGLTTAASLWVTAAIGVVTGLRLYWPAVAATAVAVAALWLFKMAEAHWLPDRQRVRVTLTLAPDFPLDVVEREAVAALPAARVLRIEYAGHDQTLVLTARADGTASLPAIAEALRRLDGVRGVEIVR</sequence>
<accession>A0A917U7D9</accession>
<dbReference type="PANTHER" id="PTHR33778:SF1">
    <property type="entry name" value="MAGNESIUM TRANSPORTER YHID-RELATED"/>
    <property type="match status" value="1"/>
</dbReference>
<dbReference type="Proteomes" id="UP000642070">
    <property type="component" value="Unassembled WGS sequence"/>
</dbReference>
<keyword evidence="10" id="KW-1185">Reference proteome</keyword>
<keyword evidence="6 7" id="KW-0472">Membrane</keyword>
<evidence type="ECO:0000256" key="3">
    <source>
        <dbReference type="ARBA" id="ARBA00022475"/>
    </source>
</evidence>
<protein>
    <recommendedName>
        <fullName evidence="8">MgtC/SapB/SrpB/YhiD N-terminal domain-containing protein</fullName>
    </recommendedName>
</protein>
<comment type="caution">
    <text evidence="9">The sequence shown here is derived from an EMBL/GenBank/DDBJ whole genome shotgun (WGS) entry which is preliminary data.</text>
</comment>
<evidence type="ECO:0000259" key="8">
    <source>
        <dbReference type="Pfam" id="PF02308"/>
    </source>
</evidence>
<comment type="similarity">
    <text evidence="2">Belongs to the MgtC/SapB family.</text>
</comment>
<dbReference type="PRINTS" id="PR01837">
    <property type="entry name" value="MGTCSAPBPROT"/>
</dbReference>
<name>A0A917U7D9_9ACTN</name>
<dbReference type="InterPro" id="IPR003416">
    <property type="entry name" value="MgtC/SapB/SrpB/YhiD_fam"/>
</dbReference>
<keyword evidence="3" id="KW-1003">Cell membrane</keyword>
<keyword evidence="5 7" id="KW-1133">Transmembrane helix</keyword>
<keyword evidence="4 7" id="KW-0812">Transmembrane</keyword>
<gene>
    <name evidence="9" type="ORF">GCM10007977_071240</name>
</gene>
<dbReference type="InterPro" id="IPR049177">
    <property type="entry name" value="MgtC_SapB_SrpB_YhiD_N"/>
</dbReference>
<organism evidence="9 10">
    <name type="scientific">Dactylosporangium sucinum</name>
    <dbReference type="NCBI Taxonomy" id="1424081"/>
    <lineage>
        <taxon>Bacteria</taxon>
        <taxon>Bacillati</taxon>
        <taxon>Actinomycetota</taxon>
        <taxon>Actinomycetes</taxon>
        <taxon>Micromonosporales</taxon>
        <taxon>Micromonosporaceae</taxon>
        <taxon>Dactylosporangium</taxon>
    </lineage>
</organism>
<evidence type="ECO:0000256" key="1">
    <source>
        <dbReference type="ARBA" id="ARBA00004651"/>
    </source>
</evidence>
<evidence type="ECO:0000313" key="10">
    <source>
        <dbReference type="Proteomes" id="UP000642070"/>
    </source>
</evidence>
<evidence type="ECO:0000256" key="6">
    <source>
        <dbReference type="ARBA" id="ARBA00023136"/>
    </source>
</evidence>
<dbReference type="PANTHER" id="PTHR33778">
    <property type="entry name" value="PROTEIN MGTC"/>
    <property type="match status" value="1"/>
</dbReference>
<reference evidence="9" key="2">
    <citation type="submission" date="2020-09" db="EMBL/GenBank/DDBJ databases">
        <authorList>
            <person name="Sun Q."/>
            <person name="Ohkuma M."/>
        </authorList>
    </citation>
    <scope>NUCLEOTIDE SEQUENCE</scope>
    <source>
        <strain evidence="9">JCM 19831</strain>
    </source>
</reference>
<dbReference type="Pfam" id="PF02308">
    <property type="entry name" value="MgtC"/>
    <property type="match status" value="1"/>
</dbReference>
<feature type="domain" description="MgtC/SapB/SrpB/YhiD N-terminal" evidence="8">
    <location>
        <begin position="10"/>
        <end position="127"/>
    </location>
</feature>
<evidence type="ECO:0000256" key="5">
    <source>
        <dbReference type="ARBA" id="ARBA00022989"/>
    </source>
</evidence>
<comment type="subcellular location">
    <subcellularLocation>
        <location evidence="1">Cell membrane</location>
        <topology evidence="1">Multi-pass membrane protein</topology>
    </subcellularLocation>
</comment>
<evidence type="ECO:0000256" key="2">
    <source>
        <dbReference type="ARBA" id="ARBA00009298"/>
    </source>
</evidence>